<feature type="transmembrane region" description="Helical" evidence="1">
    <location>
        <begin position="20"/>
        <end position="38"/>
    </location>
</feature>
<keyword evidence="1" id="KW-0812">Transmembrane</keyword>
<keyword evidence="1" id="KW-1133">Transmembrane helix</keyword>
<name>A0A7S3I9L0_9SPIT</name>
<dbReference type="EMBL" id="HBIE01037976">
    <property type="protein sequence ID" value="CAE0316703.1"/>
    <property type="molecule type" value="Transcribed_RNA"/>
</dbReference>
<dbReference type="AlphaFoldDB" id="A0A7S3I9L0"/>
<feature type="transmembrane region" description="Helical" evidence="1">
    <location>
        <begin position="50"/>
        <end position="74"/>
    </location>
</feature>
<evidence type="ECO:0008006" key="3">
    <source>
        <dbReference type="Google" id="ProtNLM"/>
    </source>
</evidence>
<dbReference type="SUPFAM" id="SSF103473">
    <property type="entry name" value="MFS general substrate transporter"/>
    <property type="match status" value="1"/>
</dbReference>
<accession>A0A7S3I9L0</accession>
<evidence type="ECO:0000256" key="1">
    <source>
        <dbReference type="SAM" id="Phobius"/>
    </source>
</evidence>
<gene>
    <name evidence="2" type="ORF">FEHR0123_LOCUS11660</name>
</gene>
<feature type="transmembrane region" description="Helical" evidence="1">
    <location>
        <begin position="117"/>
        <end position="137"/>
    </location>
</feature>
<proteinExistence type="predicted"/>
<evidence type="ECO:0000313" key="2">
    <source>
        <dbReference type="EMBL" id="CAE0316703.1"/>
    </source>
</evidence>
<dbReference type="InterPro" id="IPR036259">
    <property type="entry name" value="MFS_trans_sf"/>
</dbReference>
<reference evidence="2" key="1">
    <citation type="submission" date="2021-01" db="EMBL/GenBank/DDBJ databases">
        <authorList>
            <person name="Corre E."/>
            <person name="Pelletier E."/>
            <person name="Niang G."/>
            <person name="Scheremetjew M."/>
            <person name="Finn R."/>
            <person name="Kale V."/>
            <person name="Holt S."/>
            <person name="Cochrane G."/>
            <person name="Meng A."/>
            <person name="Brown T."/>
            <person name="Cohen L."/>
        </authorList>
    </citation>
    <scope>NUCLEOTIDE SEQUENCE</scope>
    <source>
        <strain evidence="2">Fehren 1</strain>
    </source>
</reference>
<protein>
    <recommendedName>
        <fullName evidence="3">Major facilitator superfamily (MFS) profile domain-containing protein</fullName>
    </recommendedName>
</protein>
<sequence length="142" mass="15249">MVIGLMAGLLLGHVIDSCRITPMLLLCFLLRGVGLFMMTLGISDFAEQKAMLYCSIFAMTTGTFCQTIVVQSLLNKRLIAPTREIMNGMSQAMRALGVMTVTGLGSVVAKANVNAPFLLVGCFDMAFVLAILVLVGLRKLTV</sequence>
<keyword evidence="1" id="KW-0472">Membrane</keyword>
<organism evidence="2">
    <name type="scientific">Favella ehrenbergii</name>
    <dbReference type="NCBI Taxonomy" id="182087"/>
    <lineage>
        <taxon>Eukaryota</taxon>
        <taxon>Sar</taxon>
        <taxon>Alveolata</taxon>
        <taxon>Ciliophora</taxon>
        <taxon>Intramacronucleata</taxon>
        <taxon>Spirotrichea</taxon>
        <taxon>Choreotrichia</taxon>
        <taxon>Tintinnida</taxon>
        <taxon>Xystonellidae</taxon>
        <taxon>Favella</taxon>
    </lineage>
</organism>